<dbReference type="CTD" id="20315698"/>
<dbReference type="Pfam" id="PF00069">
    <property type="entry name" value="Pkinase"/>
    <property type="match status" value="1"/>
</dbReference>
<name>A0A075A2H6_OPIVI</name>
<dbReference type="RefSeq" id="XP_009163815.1">
    <property type="nucleotide sequence ID" value="XM_009165551.1"/>
</dbReference>
<dbReference type="SUPFAM" id="SSF56112">
    <property type="entry name" value="Protein kinase-like (PK-like)"/>
    <property type="match status" value="1"/>
</dbReference>
<dbReference type="PROSITE" id="PS50011">
    <property type="entry name" value="PROTEIN_KINASE_DOM"/>
    <property type="match status" value="1"/>
</dbReference>
<gene>
    <name evidence="4" type="ORF">T265_01510</name>
</gene>
<evidence type="ECO:0000256" key="2">
    <source>
        <dbReference type="ARBA" id="ARBA00022840"/>
    </source>
</evidence>
<evidence type="ECO:0000313" key="4">
    <source>
        <dbReference type="EMBL" id="KER32457.1"/>
    </source>
</evidence>
<dbReference type="STRING" id="6198.A0A075A2H6"/>
<keyword evidence="2" id="KW-0067">ATP-binding</keyword>
<dbReference type="Gene3D" id="1.10.510.10">
    <property type="entry name" value="Transferase(Phosphotransferase) domain 1"/>
    <property type="match status" value="1"/>
</dbReference>
<dbReference type="OrthoDB" id="193931at2759"/>
<dbReference type="GO" id="GO:0005737">
    <property type="term" value="C:cytoplasm"/>
    <property type="evidence" value="ECO:0007669"/>
    <property type="project" value="TreeGrafter"/>
</dbReference>
<dbReference type="GeneID" id="20315698"/>
<dbReference type="AlphaFoldDB" id="A0A075A2H6"/>
<organism evidence="4 5">
    <name type="scientific">Opisthorchis viverrini</name>
    <name type="common">Southeast Asian liver fluke</name>
    <dbReference type="NCBI Taxonomy" id="6198"/>
    <lineage>
        <taxon>Eukaryota</taxon>
        <taxon>Metazoa</taxon>
        <taxon>Spiralia</taxon>
        <taxon>Lophotrochozoa</taxon>
        <taxon>Platyhelminthes</taxon>
        <taxon>Trematoda</taxon>
        <taxon>Digenea</taxon>
        <taxon>Opisthorchiida</taxon>
        <taxon>Opisthorchiata</taxon>
        <taxon>Opisthorchiidae</taxon>
        <taxon>Opisthorchis</taxon>
    </lineage>
</organism>
<dbReference type="GO" id="GO:0000226">
    <property type="term" value="P:microtubule cytoskeleton organization"/>
    <property type="evidence" value="ECO:0007669"/>
    <property type="project" value="TreeGrafter"/>
</dbReference>
<keyword evidence="5" id="KW-1185">Reference proteome</keyword>
<evidence type="ECO:0000259" key="3">
    <source>
        <dbReference type="PROSITE" id="PS50011"/>
    </source>
</evidence>
<dbReference type="PANTHER" id="PTHR24346:SF74">
    <property type="entry name" value="PROTEIN KINASE DOMAIN-CONTAINING PROTEIN"/>
    <property type="match status" value="1"/>
</dbReference>
<dbReference type="PANTHER" id="PTHR24346">
    <property type="entry name" value="MAP/MICROTUBULE AFFINITY-REGULATING KINASE"/>
    <property type="match status" value="1"/>
</dbReference>
<dbReference type="InterPro" id="IPR011009">
    <property type="entry name" value="Kinase-like_dom_sf"/>
</dbReference>
<dbReference type="GO" id="GO:0005524">
    <property type="term" value="F:ATP binding"/>
    <property type="evidence" value="ECO:0007669"/>
    <property type="project" value="UniProtKB-KW"/>
</dbReference>
<feature type="domain" description="Protein kinase" evidence="3">
    <location>
        <begin position="1"/>
        <end position="173"/>
    </location>
</feature>
<evidence type="ECO:0000256" key="1">
    <source>
        <dbReference type="ARBA" id="ARBA00022741"/>
    </source>
</evidence>
<reference evidence="4 5" key="1">
    <citation type="submission" date="2013-11" db="EMBL/GenBank/DDBJ databases">
        <title>Opisthorchis viverrini - life in the bile duct.</title>
        <authorList>
            <person name="Young N.D."/>
            <person name="Nagarajan N."/>
            <person name="Lin S.J."/>
            <person name="Korhonen P.K."/>
            <person name="Jex A.R."/>
            <person name="Hall R.S."/>
            <person name="Safavi-Hemami H."/>
            <person name="Kaewkong W."/>
            <person name="Bertrand D."/>
            <person name="Gao S."/>
            <person name="Seet Q."/>
            <person name="Wongkham S."/>
            <person name="Teh B.T."/>
            <person name="Wongkham C."/>
            <person name="Intapan P.M."/>
            <person name="Maleewong W."/>
            <person name="Yang X."/>
            <person name="Hu M."/>
            <person name="Wang Z."/>
            <person name="Hofmann A."/>
            <person name="Sternberg P.W."/>
            <person name="Tan P."/>
            <person name="Wang J."/>
            <person name="Gasser R.B."/>
        </authorList>
    </citation>
    <scope>NUCLEOTIDE SEQUENCE [LARGE SCALE GENOMIC DNA]</scope>
</reference>
<dbReference type="PROSITE" id="PS00108">
    <property type="entry name" value="PROTEIN_KINASE_ST"/>
    <property type="match status" value="1"/>
</dbReference>
<proteinExistence type="predicted"/>
<dbReference type="EMBL" id="KL596634">
    <property type="protein sequence ID" value="KER32457.1"/>
    <property type="molecule type" value="Genomic_DNA"/>
</dbReference>
<dbReference type="KEGG" id="ovi:T265_01510"/>
<evidence type="ECO:0000313" key="5">
    <source>
        <dbReference type="Proteomes" id="UP000054324"/>
    </source>
</evidence>
<dbReference type="GO" id="GO:0050321">
    <property type="term" value="F:tau-protein kinase activity"/>
    <property type="evidence" value="ECO:0007669"/>
    <property type="project" value="TreeGrafter"/>
</dbReference>
<dbReference type="InterPro" id="IPR000719">
    <property type="entry name" value="Prot_kinase_dom"/>
</dbReference>
<protein>
    <recommendedName>
        <fullName evidence="3">Protein kinase domain-containing protein</fullName>
    </recommendedName>
</protein>
<accession>A0A075A2H6</accession>
<sequence>MNQFISSRLQCAATNPSPPKSSVNETAAATTTVRRVRDYIATHGRFSEDQARVKFMDVLCAVDYAHSCGIVHRDLKAENLLFDADMNIKLIGECCKRRNPLALEHTSHFVLIVEKEQKARGILEKAVEIVPSLSSSAVRTCFAFGRALSVPMQFRAELWNAPCCISSECGLTN</sequence>
<keyword evidence="1" id="KW-0547">Nucleotide-binding</keyword>
<dbReference type="Proteomes" id="UP000054324">
    <property type="component" value="Unassembled WGS sequence"/>
</dbReference>
<dbReference type="GO" id="GO:0035556">
    <property type="term" value="P:intracellular signal transduction"/>
    <property type="evidence" value="ECO:0007669"/>
    <property type="project" value="TreeGrafter"/>
</dbReference>
<dbReference type="InterPro" id="IPR008271">
    <property type="entry name" value="Ser/Thr_kinase_AS"/>
</dbReference>